<name>A0A371I4G7_MUCPR</name>
<dbReference type="OrthoDB" id="675927at2759"/>
<dbReference type="InterPro" id="IPR005162">
    <property type="entry name" value="Retrotrans_gag_dom"/>
</dbReference>
<accession>A0A371I4G7</accession>
<dbReference type="EMBL" id="QJKJ01000945">
    <property type="protein sequence ID" value="RDY09932.1"/>
    <property type="molecule type" value="Genomic_DNA"/>
</dbReference>
<dbReference type="AlphaFoldDB" id="A0A371I4G7"/>
<dbReference type="Pfam" id="PF03732">
    <property type="entry name" value="Retrotrans_gag"/>
    <property type="match status" value="1"/>
</dbReference>
<sequence>MVVLGGTPLRHRGDKYGLEAADLCLVPDVRLLADSKTLEFDKYKGSSWPCVHLAMYCQKMAAYIYDDKVLIYCFQDSLIGVALSWCVNLERGCIKTWRDLAEAFLKQYKHNKDMAPDRSRLQNMIKNEHEGFKEYA</sequence>
<protein>
    <recommendedName>
        <fullName evidence="1">Retrotransposon gag domain-containing protein</fullName>
    </recommendedName>
</protein>
<reference evidence="2" key="1">
    <citation type="submission" date="2018-05" db="EMBL/GenBank/DDBJ databases">
        <title>Draft genome of Mucuna pruriens seed.</title>
        <authorList>
            <person name="Nnadi N.E."/>
            <person name="Vos R."/>
            <person name="Hasami M.H."/>
            <person name="Devisetty U.K."/>
            <person name="Aguiy J.C."/>
        </authorList>
    </citation>
    <scope>NUCLEOTIDE SEQUENCE [LARGE SCALE GENOMIC DNA]</scope>
    <source>
        <strain evidence="2">JCA_2017</strain>
    </source>
</reference>
<organism evidence="2 3">
    <name type="scientific">Mucuna pruriens</name>
    <name type="common">Velvet bean</name>
    <name type="synonym">Dolichos pruriens</name>
    <dbReference type="NCBI Taxonomy" id="157652"/>
    <lineage>
        <taxon>Eukaryota</taxon>
        <taxon>Viridiplantae</taxon>
        <taxon>Streptophyta</taxon>
        <taxon>Embryophyta</taxon>
        <taxon>Tracheophyta</taxon>
        <taxon>Spermatophyta</taxon>
        <taxon>Magnoliopsida</taxon>
        <taxon>eudicotyledons</taxon>
        <taxon>Gunneridae</taxon>
        <taxon>Pentapetalae</taxon>
        <taxon>rosids</taxon>
        <taxon>fabids</taxon>
        <taxon>Fabales</taxon>
        <taxon>Fabaceae</taxon>
        <taxon>Papilionoideae</taxon>
        <taxon>50 kb inversion clade</taxon>
        <taxon>NPAAA clade</taxon>
        <taxon>indigoferoid/millettioid clade</taxon>
        <taxon>Phaseoleae</taxon>
        <taxon>Mucuna</taxon>
    </lineage>
</organism>
<feature type="domain" description="Retrotransposon gag" evidence="1">
    <location>
        <begin position="77"/>
        <end position="135"/>
    </location>
</feature>
<dbReference type="PANTHER" id="PTHR33223">
    <property type="entry name" value="CCHC-TYPE DOMAIN-CONTAINING PROTEIN"/>
    <property type="match status" value="1"/>
</dbReference>
<keyword evidence="3" id="KW-1185">Reference proteome</keyword>
<evidence type="ECO:0000313" key="3">
    <source>
        <dbReference type="Proteomes" id="UP000257109"/>
    </source>
</evidence>
<dbReference type="PANTHER" id="PTHR33223:SF8">
    <property type="entry name" value="OS04G0172440 PROTEIN"/>
    <property type="match status" value="1"/>
</dbReference>
<feature type="non-terminal residue" evidence="2">
    <location>
        <position position="1"/>
    </location>
</feature>
<proteinExistence type="predicted"/>
<evidence type="ECO:0000259" key="1">
    <source>
        <dbReference type="Pfam" id="PF03732"/>
    </source>
</evidence>
<comment type="caution">
    <text evidence="2">The sequence shown here is derived from an EMBL/GenBank/DDBJ whole genome shotgun (WGS) entry which is preliminary data.</text>
</comment>
<dbReference type="Proteomes" id="UP000257109">
    <property type="component" value="Unassembled WGS sequence"/>
</dbReference>
<gene>
    <name evidence="2" type="ORF">CR513_05620</name>
</gene>
<evidence type="ECO:0000313" key="2">
    <source>
        <dbReference type="EMBL" id="RDY09932.1"/>
    </source>
</evidence>